<dbReference type="GeneID" id="95454857"/>
<dbReference type="RefSeq" id="WP_152370190.1">
    <property type="nucleotide sequence ID" value="NZ_BMSJ01000009.1"/>
</dbReference>
<gene>
    <name evidence="2" type="ORF">GCM10010497_47900</name>
</gene>
<reference evidence="2 3" key="1">
    <citation type="journal article" date="2014" name="Int. J. Syst. Evol. Microbiol.">
        <title>Complete genome sequence of Corynebacterium casei LMG S-19264T (=DSM 44701T), isolated from a smear-ripened cheese.</title>
        <authorList>
            <consortium name="US DOE Joint Genome Institute (JGI-PGF)"/>
            <person name="Walter F."/>
            <person name="Albersmeier A."/>
            <person name="Kalinowski J."/>
            <person name="Ruckert C."/>
        </authorList>
    </citation>
    <scope>NUCLEOTIDE SEQUENCE [LARGE SCALE GENOMIC DNA]</scope>
    <source>
        <strain evidence="2 3">JCM 4205</strain>
    </source>
</reference>
<feature type="transmembrane region" description="Helical" evidence="1">
    <location>
        <begin position="78"/>
        <end position="100"/>
    </location>
</feature>
<dbReference type="AlphaFoldDB" id="A0AAV4KM67"/>
<accession>A0AAV4KM67</accession>
<organism evidence="2 3">
    <name type="scientific">Streptomyces cinereoruber</name>
    <dbReference type="NCBI Taxonomy" id="67260"/>
    <lineage>
        <taxon>Bacteria</taxon>
        <taxon>Bacillati</taxon>
        <taxon>Actinomycetota</taxon>
        <taxon>Actinomycetes</taxon>
        <taxon>Kitasatosporales</taxon>
        <taxon>Streptomycetaceae</taxon>
        <taxon>Streptomyces</taxon>
    </lineage>
</organism>
<feature type="transmembrane region" description="Helical" evidence="1">
    <location>
        <begin position="52"/>
        <end position="71"/>
    </location>
</feature>
<dbReference type="EMBL" id="BMSJ01000009">
    <property type="protein sequence ID" value="GGR39170.1"/>
    <property type="molecule type" value="Genomic_DNA"/>
</dbReference>
<sequence length="205" mass="22122">MTEETAVRSRKARFSPRAMTLAAGCLVLAAAAGRWAGQDGGLLWVARLFDHPLLFGLLVTGLLAAALIVAVRNLVVRILTWVALGLVLLASFPFFLFAAFGAASETSDTAAPGRDDRSLVVEEGADMIDPLWWVYVDEGRGPLTRRWQVGRFNGDAADNALAEASWEGPDRLRLVTGYAEDGTEQVHLVDLDPETGRPSRTVTMG</sequence>
<dbReference type="Proteomes" id="UP000642014">
    <property type="component" value="Unassembled WGS sequence"/>
</dbReference>
<evidence type="ECO:0000256" key="1">
    <source>
        <dbReference type="SAM" id="Phobius"/>
    </source>
</evidence>
<proteinExistence type="predicted"/>
<keyword evidence="1" id="KW-0472">Membrane</keyword>
<keyword evidence="1" id="KW-0812">Transmembrane</keyword>
<comment type="caution">
    <text evidence="2">The sequence shown here is derived from an EMBL/GenBank/DDBJ whole genome shotgun (WGS) entry which is preliminary data.</text>
</comment>
<protein>
    <submittedName>
        <fullName evidence="2">Uncharacterized protein</fullName>
    </submittedName>
</protein>
<name>A0AAV4KM67_9ACTN</name>
<keyword evidence="1" id="KW-1133">Transmembrane helix</keyword>
<evidence type="ECO:0000313" key="3">
    <source>
        <dbReference type="Proteomes" id="UP000642014"/>
    </source>
</evidence>
<evidence type="ECO:0000313" key="2">
    <source>
        <dbReference type="EMBL" id="GGR39170.1"/>
    </source>
</evidence>